<accession>A0A4V3FJT2</accession>
<evidence type="ECO:0000313" key="2">
    <source>
        <dbReference type="EMBL" id="TDU87553.1"/>
    </source>
</evidence>
<protein>
    <recommendedName>
        <fullName evidence="1">AB hydrolase-1 domain-containing protein</fullName>
    </recommendedName>
</protein>
<dbReference type="PANTHER" id="PTHR43265:SF1">
    <property type="entry name" value="ESTERASE ESTD"/>
    <property type="match status" value="1"/>
</dbReference>
<comment type="caution">
    <text evidence="2">The sequence shown here is derived from an EMBL/GenBank/DDBJ whole genome shotgun (WGS) entry which is preliminary data.</text>
</comment>
<dbReference type="Gene3D" id="3.40.50.1820">
    <property type="entry name" value="alpha/beta hydrolase"/>
    <property type="match status" value="1"/>
</dbReference>
<dbReference type="RefSeq" id="WP_369410722.1">
    <property type="nucleotide sequence ID" value="NZ_SOCE01000001.1"/>
</dbReference>
<dbReference type="SUPFAM" id="SSF53474">
    <property type="entry name" value="alpha/beta-Hydrolases"/>
    <property type="match status" value="1"/>
</dbReference>
<keyword evidence="3" id="KW-1185">Reference proteome</keyword>
<dbReference type="EMBL" id="SOCE01000001">
    <property type="protein sequence ID" value="TDU87553.1"/>
    <property type="molecule type" value="Genomic_DNA"/>
</dbReference>
<dbReference type="GO" id="GO:0052689">
    <property type="term" value="F:carboxylic ester hydrolase activity"/>
    <property type="evidence" value="ECO:0007669"/>
    <property type="project" value="TreeGrafter"/>
</dbReference>
<sequence>MRRSLICGGLRWWGVVEWRMATAAEVSWESDGIAMYGSLVRPEGDGPFPAVVMVAGSGPTDRNWCSPLLPGSNGSGRLFAEAFAEAGIASLRYDKRASGPHAMENVPKLIGRLSMGSHLDELVAAVGVLAADEGVDASRIVGLGNSEGTLHVLHYATSVQDVPFAGIVLAAPPGRPVGELLLAQLALQASQIPGGDELMPAVREATERYEAGLPMDPDPRLPESVRMVLASFETPANLPLARELWAESAVDRLPEMEIPTLVLIGGNDLQVDAHADGDPLQAAAAGKANVTFAFPPNANHVFKEDTRTPEEVVASPGNGYNAEGTRLDPEALETILSWLQEVFASKS</sequence>
<reference evidence="2 3" key="1">
    <citation type="submission" date="2019-03" db="EMBL/GenBank/DDBJ databases">
        <title>Genomic Encyclopedia of Type Strains, Phase III (KMG-III): the genomes of soil and plant-associated and newly described type strains.</title>
        <authorList>
            <person name="Whitman W."/>
        </authorList>
    </citation>
    <scope>NUCLEOTIDE SEQUENCE [LARGE SCALE GENOMIC DNA]</scope>
    <source>
        <strain evidence="2 3">VKM Ac-2575</strain>
    </source>
</reference>
<dbReference type="InterPro" id="IPR000073">
    <property type="entry name" value="AB_hydrolase_1"/>
</dbReference>
<gene>
    <name evidence="2" type="ORF">EV138_1077</name>
</gene>
<organism evidence="2 3">
    <name type="scientific">Kribbella voronezhensis</name>
    <dbReference type="NCBI Taxonomy" id="2512212"/>
    <lineage>
        <taxon>Bacteria</taxon>
        <taxon>Bacillati</taxon>
        <taxon>Actinomycetota</taxon>
        <taxon>Actinomycetes</taxon>
        <taxon>Propionibacteriales</taxon>
        <taxon>Kribbellaceae</taxon>
        <taxon>Kribbella</taxon>
    </lineage>
</organism>
<feature type="domain" description="AB hydrolase-1" evidence="1">
    <location>
        <begin position="51"/>
        <end position="302"/>
    </location>
</feature>
<dbReference type="Pfam" id="PF12697">
    <property type="entry name" value="Abhydrolase_6"/>
    <property type="match status" value="1"/>
</dbReference>
<dbReference type="InterPro" id="IPR053145">
    <property type="entry name" value="AB_hydrolase_Est10"/>
</dbReference>
<dbReference type="Proteomes" id="UP000295151">
    <property type="component" value="Unassembled WGS sequence"/>
</dbReference>
<dbReference type="InterPro" id="IPR029058">
    <property type="entry name" value="AB_hydrolase_fold"/>
</dbReference>
<proteinExistence type="predicted"/>
<name>A0A4V3FJT2_9ACTN</name>
<dbReference type="PANTHER" id="PTHR43265">
    <property type="entry name" value="ESTERASE ESTD"/>
    <property type="match status" value="1"/>
</dbReference>
<dbReference type="AlphaFoldDB" id="A0A4V3FJT2"/>
<evidence type="ECO:0000313" key="3">
    <source>
        <dbReference type="Proteomes" id="UP000295151"/>
    </source>
</evidence>
<evidence type="ECO:0000259" key="1">
    <source>
        <dbReference type="Pfam" id="PF12697"/>
    </source>
</evidence>